<proteinExistence type="predicted"/>
<name>A0A2Z6M7D5_TRISU</name>
<evidence type="ECO:0000259" key="2">
    <source>
        <dbReference type="Pfam" id="PF13456"/>
    </source>
</evidence>
<dbReference type="InterPro" id="IPR012337">
    <property type="entry name" value="RNaseH-like_sf"/>
</dbReference>
<evidence type="ECO:0000313" key="3">
    <source>
        <dbReference type="EMBL" id="GAU21332.1"/>
    </source>
</evidence>
<dbReference type="InterPro" id="IPR036397">
    <property type="entry name" value="RNaseH_sf"/>
</dbReference>
<feature type="transmembrane region" description="Helical" evidence="1">
    <location>
        <begin position="661"/>
        <end position="680"/>
    </location>
</feature>
<dbReference type="Gene3D" id="3.30.420.10">
    <property type="entry name" value="Ribonuclease H-like superfamily/Ribonuclease H"/>
    <property type="match status" value="1"/>
</dbReference>
<dbReference type="GO" id="GO:0003676">
    <property type="term" value="F:nucleic acid binding"/>
    <property type="evidence" value="ECO:0007669"/>
    <property type="project" value="InterPro"/>
</dbReference>
<dbReference type="Proteomes" id="UP000242715">
    <property type="component" value="Unassembled WGS sequence"/>
</dbReference>
<accession>A0A2Z6M7D5</accession>
<evidence type="ECO:0000256" key="1">
    <source>
        <dbReference type="SAM" id="Phobius"/>
    </source>
</evidence>
<dbReference type="PANTHER" id="PTHR47723">
    <property type="entry name" value="OS05G0353850 PROTEIN"/>
    <property type="match status" value="1"/>
</dbReference>
<dbReference type="InterPro" id="IPR044730">
    <property type="entry name" value="RNase_H-like_dom_plant"/>
</dbReference>
<dbReference type="PANTHER" id="PTHR47723:SF23">
    <property type="entry name" value="REVERSE TRANSCRIPTASE-LIKE PROTEIN"/>
    <property type="match status" value="1"/>
</dbReference>
<dbReference type="EMBL" id="DF973227">
    <property type="protein sequence ID" value="GAU21332.1"/>
    <property type="molecule type" value="Genomic_DNA"/>
</dbReference>
<dbReference type="InterPro" id="IPR053151">
    <property type="entry name" value="RNase_H-like"/>
</dbReference>
<keyword evidence="1" id="KW-0812">Transmembrane</keyword>
<dbReference type="CDD" id="cd06222">
    <property type="entry name" value="RNase_H_like"/>
    <property type="match status" value="1"/>
</dbReference>
<dbReference type="GO" id="GO:0004523">
    <property type="term" value="F:RNA-DNA hybrid ribonuclease activity"/>
    <property type="evidence" value="ECO:0007669"/>
    <property type="project" value="InterPro"/>
</dbReference>
<protein>
    <recommendedName>
        <fullName evidence="2">RNase H type-1 domain-containing protein</fullName>
    </recommendedName>
</protein>
<dbReference type="SUPFAM" id="SSF53098">
    <property type="entry name" value="Ribonuclease H-like"/>
    <property type="match status" value="1"/>
</dbReference>
<feature type="transmembrane region" description="Helical" evidence="1">
    <location>
        <begin position="779"/>
        <end position="800"/>
    </location>
</feature>
<keyword evidence="1" id="KW-1133">Transmembrane helix</keyword>
<dbReference type="InterPro" id="IPR002156">
    <property type="entry name" value="RNaseH_domain"/>
</dbReference>
<keyword evidence="4" id="KW-1185">Reference proteome</keyword>
<evidence type="ECO:0000313" key="4">
    <source>
        <dbReference type="Proteomes" id="UP000242715"/>
    </source>
</evidence>
<dbReference type="AlphaFoldDB" id="A0A2Z6M7D5"/>
<keyword evidence="1" id="KW-0472">Membrane</keyword>
<feature type="domain" description="RNase H type-1" evidence="2">
    <location>
        <begin position="825"/>
        <end position="941"/>
    </location>
</feature>
<sequence length="976" mass="110826">MEFSNFDGEEDAYWWILCTEKYFKATGTQDAVKMIVVAMAMRGRALTWWLWWSHCHPNSSWDTFTTSLLWRFKPEWRHILPINDEEEESKLELQKSTQNGSVDAQLPLVDEEINDIPNLSLYVVVDPNLKFAIKGPLEQEFSLVPDCSNSASFNFLEQPTLTLSTPPVLDFSPKSSPQTFYVEAIQGDSNKLVVLNKEEKSPPPPEPPDQSLTSDSLQLMAHNNNVLHEYTLVKVTINFSTVEATRVEANSLWRTRCPLAINVLTNHNFPYEPGPLNSPIPPKSYSFMLNCFTMNGISSDCGIVDIVHCGIVELRIAWTLLLGDYTHDVVLVKDALFQDHEFSIHAATTNKNFKYLKDSYNLEDRVGFHGVDSDINHIVWVQCLLACMFHNEGTKDDNKVVEVETMEKIWHKISASKLDFISALHQITKWLQGALTHTGTAIKLAQGQFREILFRCDVKLANFPGFSCAASNYLILNEMEKEIIMFLIKAKEQFKLIQFLSNYKQEVKLSLFAYHALVVAWIKDAVKYAIIEHLCGFNRIAMIYYQEVTTPMLILVAELILNKFQRDTCDSFFLDDKLLFGEVCNFIVAYGSQFVHLTDKANMSTFKYKGISLCLLTTNMLTAYKFSIKLIVGCWKLSYTVISHHPSPSECKRKNTIQCDISIPMLGIFISFLLVSIIFYRDGMCGTCNKLKPMEIFGVSTTDAITVSWCFNASSSLMYIGKNSHDSASQTISQATIFATCNFSHTYGSFYFKQCDPGIFLSNFYNLEDKVDLEGLLLLPYYGVVIASAMVNLLNTIWYARNQVRFNNKIISWKSSITKITAATSLSGNPGLAGSGGVFRNHIADMIFCFAEPLGIVSSYHAELNAAMTSIEITYQTNWHNIWIETDSTLVVLAFKNSKTVIPWCLRNIWHNVKLLYNQMNGLVSHIHRESNQVADSLANHGCTLNSISFWQEASWFLLECLKKNKLGLPCFRFCC</sequence>
<gene>
    <name evidence="3" type="ORF">TSUD_372270</name>
</gene>
<reference evidence="4" key="1">
    <citation type="journal article" date="2017" name="Front. Plant Sci.">
        <title>Climate Clever Clovers: New Paradigm to Reduce the Environmental Footprint of Ruminants by Breeding Low Methanogenic Forages Utilizing Haplotype Variation.</title>
        <authorList>
            <person name="Kaur P."/>
            <person name="Appels R."/>
            <person name="Bayer P.E."/>
            <person name="Keeble-Gagnere G."/>
            <person name="Wang J."/>
            <person name="Hirakawa H."/>
            <person name="Shirasawa K."/>
            <person name="Vercoe P."/>
            <person name="Stefanova K."/>
            <person name="Durmic Z."/>
            <person name="Nichols P."/>
            <person name="Revell C."/>
            <person name="Isobe S.N."/>
            <person name="Edwards D."/>
            <person name="Erskine W."/>
        </authorList>
    </citation>
    <scope>NUCLEOTIDE SEQUENCE [LARGE SCALE GENOMIC DNA]</scope>
    <source>
        <strain evidence="4">cv. Daliak</strain>
    </source>
</reference>
<dbReference type="Pfam" id="PF13456">
    <property type="entry name" value="RVT_3"/>
    <property type="match status" value="1"/>
</dbReference>
<organism evidence="3 4">
    <name type="scientific">Trifolium subterraneum</name>
    <name type="common">Subterranean clover</name>
    <dbReference type="NCBI Taxonomy" id="3900"/>
    <lineage>
        <taxon>Eukaryota</taxon>
        <taxon>Viridiplantae</taxon>
        <taxon>Streptophyta</taxon>
        <taxon>Embryophyta</taxon>
        <taxon>Tracheophyta</taxon>
        <taxon>Spermatophyta</taxon>
        <taxon>Magnoliopsida</taxon>
        <taxon>eudicotyledons</taxon>
        <taxon>Gunneridae</taxon>
        <taxon>Pentapetalae</taxon>
        <taxon>rosids</taxon>
        <taxon>fabids</taxon>
        <taxon>Fabales</taxon>
        <taxon>Fabaceae</taxon>
        <taxon>Papilionoideae</taxon>
        <taxon>50 kb inversion clade</taxon>
        <taxon>NPAAA clade</taxon>
        <taxon>Hologalegina</taxon>
        <taxon>IRL clade</taxon>
        <taxon>Trifolieae</taxon>
        <taxon>Trifolium</taxon>
    </lineage>
</organism>